<proteinExistence type="inferred from homology"/>
<dbReference type="EMBL" id="OBEG01000006">
    <property type="protein sequence ID" value="SNY88380.1"/>
    <property type="molecule type" value="Genomic_DNA"/>
</dbReference>
<evidence type="ECO:0000313" key="5">
    <source>
        <dbReference type="Proteomes" id="UP000219565"/>
    </source>
</evidence>
<feature type="domain" description="CdaR GGDEF-like" evidence="3">
    <location>
        <begin position="190"/>
        <end position="298"/>
    </location>
</feature>
<comment type="similarity">
    <text evidence="1">Belongs to the CdaR family.</text>
</comment>
<evidence type="ECO:0000256" key="1">
    <source>
        <dbReference type="ARBA" id="ARBA00006754"/>
    </source>
</evidence>
<dbReference type="PANTHER" id="PTHR33744:SF1">
    <property type="entry name" value="DNA-BINDING TRANSCRIPTIONAL ACTIVATOR ADER"/>
    <property type="match status" value="1"/>
</dbReference>
<evidence type="ECO:0000259" key="3">
    <source>
        <dbReference type="Pfam" id="PF17853"/>
    </source>
</evidence>
<keyword evidence="4" id="KW-0238">DNA-binding</keyword>
<dbReference type="Pfam" id="PF13556">
    <property type="entry name" value="HTH_30"/>
    <property type="match status" value="1"/>
</dbReference>
<evidence type="ECO:0000259" key="2">
    <source>
        <dbReference type="Pfam" id="PF13556"/>
    </source>
</evidence>
<evidence type="ECO:0000313" key="4">
    <source>
        <dbReference type="EMBL" id="SNY88380.1"/>
    </source>
</evidence>
<name>A0A285LTX7_9NOCA</name>
<accession>A0A285LTX7</accession>
<dbReference type="InterPro" id="IPR051448">
    <property type="entry name" value="CdaR-like_regulators"/>
</dbReference>
<keyword evidence="5" id="KW-1185">Reference proteome</keyword>
<dbReference type="InterPro" id="IPR025736">
    <property type="entry name" value="PucR_C-HTH_dom"/>
</dbReference>
<dbReference type="AlphaFoldDB" id="A0A285LTX7"/>
<dbReference type="PANTHER" id="PTHR33744">
    <property type="entry name" value="CARBOHYDRATE DIACID REGULATOR"/>
    <property type="match status" value="1"/>
</dbReference>
<reference evidence="4 5" key="1">
    <citation type="submission" date="2017-09" db="EMBL/GenBank/DDBJ databases">
        <authorList>
            <person name="Ehlers B."/>
            <person name="Leendertz F.H."/>
        </authorList>
    </citation>
    <scope>NUCLEOTIDE SEQUENCE [LARGE SCALE GENOMIC DNA]</scope>
    <source>
        <strain evidence="4 5">DSM 45537</strain>
    </source>
</reference>
<dbReference type="Pfam" id="PF17853">
    <property type="entry name" value="GGDEF_2"/>
    <property type="match status" value="1"/>
</dbReference>
<protein>
    <submittedName>
        <fullName evidence="4">DNA-binding transcriptional regulator, PucR family</fullName>
    </submittedName>
</protein>
<dbReference type="Gene3D" id="1.10.10.2840">
    <property type="entry name" value="PucR C-terminal helix-turn-helix domain"/>
    <property type="match status" value="1"/>
</dbReference>
<organism evidence="4 5">
    <name type="scientific">Nocardia amikacinitolerans</name>
    <dbReference type="NCBI Taxonomy" id="756689"/>
    <lineage>
        <taxon>Bacteria</taxon>
        <taxon>Bacillati</taxon>
        <taxon>Actinomycetota</taxon>
        <taxon>Actinomycetes</taxon>
        <taxon>Mycobacteriales</taxon>
        <taxon>Nocardiaceae</taxon>
        <taxon>Nocardia</taxon>
    </lineage>
</organism>
<dbReference type="Proteomes" id="UP000219565">
    <property type="component" value="Unassembled WGS sequence"/>
</dbReference>
<dbReference type="GO" id="GO:0003677">
    <property type="term" value="F:DNA binding"/>
    <property type="evidence" value="ECO:0007669"/>
    <property type="project" value="UniProtKB-KW"/>
</dbReference>
<dbReference type="InterPro" id="IPR041522">
    <property type="entry name" value="CdaR_GGDEF"/>
</dbReference>
<feature type="domain" description="PucR C-terminal helix-turn-helix" evidence="2">
    <location>
        <begin position="346"/>
        <end position="392"/>
    </location>
</feature>
<sequence length="408" mass="44874">MEQLWPIPSRRVRELISAIAEDLVSRYQEVLEQLWAASLRGPEFRVIADDPVLAEADRRLNSANLKQWLASNIQHPGMRVPTHSSPETLVYARDVVLRGLTTNDLHSWRAASREALHWWLDACFEATEDRDELRELVEVSANSMTVFVDDSIAEMAGNIEKVRDELAGGAQLQRYATVELLLQGASIERARAEAQLGYALTGKHVAVIVWVDSEDDVTHLETAAEQVMRVCGAGQRLTVVAGTAGLWLWLPIPAVPPVADIVARLKGLDGARVAFGRPAADIAGFRRTHMDAAAAQRLLARLGSHLRVVRYEDVQLADLLSTNIALADQFIADTLGDLVAADPVLHQTTLAFVGESFNRSGTAEKLFTHRNTIDRRLARVDELLPRPLSQDPASVVAALTLLNIKHGA</sequence>
<gene>
    <name evidence="4" type="ORF">SAMN04244553_5352</name>
</gene>
<dbReference type="InterPro" id="IPR042070">
    <property type="entry name" value="PucR_C-HTH_sf"/>
</dbReference>